<keyword evidence="10" id="KW-0539">Nucleus</keyword>
<dbReference type="FunFam" id="3.40.630.30:FF:000001">
    <property type="entry name" value="Histone acetyltransferase"/>
    <property type="match status" value="1"/>
</dbReference>
<organism evidence="14 15">
    <name type="scientific">Cercopithifilaria johnstoni</name>
    <dbReference type="NCBI Taxonomy" id="2874296"/>
    <lineage>
        <taxon>Eukaryota</taxon>
        <taxon>Metazoa</taxon>
        <taxon>Ecdysozoa</taxon>
        <taxon>Nematoda</taxon>
        <taxon>Chromadorea</taxon>
        <taxon>Rhabditida</taxon>
        <taxon>Spirurina</taxon>
        <taxon>Spiruromorpha</taxon>
        <taxon>Filarioidea</taxon>
        <taxon>Onchocercidae</taxon>
        <taxon>Cercopithifilaria</taxon>
    </lineage>
</organism>
<dbReference type="GO" id="GO:0003712">
    <property type="term" value="F:transcription coregulator activity"/>
    <property type="evidence" value="ECO:0007669"/>
    <property type="project" value="TreeGrafter"/>
</dbReference>
<evidence type="ECO:0000256" key="6">
    <source>
        <dbReference type="ARBA" id="ARBA00022771"/>
    </source>
</evidence>
<evidence type="ECO:0000256" key="4">
    <source>
        <dbReference type="ARBA" id="ARBA00022679"/>
    </source>
</evidence>
<feature type="compositionally biased region" description="Polar residues" evidence="12">
    <location>
        <begin position="1459"/>
        <end position="1469"/>
    </location>
</feature>
<dbReference type="GO" id="GO:0006357">
    <property type="term" value="P:regulation of transcription by RNA polymerase II"/>
    <property type="evidence" value="ECO:0007669"/>
    <property type="project" value="TreeGrafter"/>
</dbReference>
<sequence length="1671" mass="185253">MTCEECVCSIKIVQDIQIHRTTFRHILLDEAYFVISVALLRERLAAFILHVNPAFIRLECSCYRVMPARKTVNEIPAEKSSELKHLQDSLTRFFTPTNQRRSRVAQSSFSLESFEPGASSSRATSCKSIDSKKDLNRERNRRSPRPVRKISARDIKKNVISGEINKTGSRIHHFSAISIDTKHGDLQSTPPHPSISSSLKSGQSTPSPHRRTDVLFDALSPYFSATSEKRRTFSKGQYVHLSGGRTRIKGGESTVVHEEGAFSPSCLHQPHSSTAVTSSESQDELSSTEQRRSIIRPARKKRHSTHVSKPTASYQNASPSIYVRRNENASERRSVQNTYLFPVECSSRNSGLRHLSLQSSSSLKSLVPKGLVSQRRLRTASIIRKAKSHKTRLKLRQSLSPRLVTRKRVVSLRQPHLDELNMAGGTVSLSEPVAITSEDRELYSAACNLAGLDFNAILSECTPGEHKTFNDTTDSSRNPKAIRIGNFEIETWYSAPYPAEYAQLSVLYLCEYCMKYMKSLEMRQRHSERCQLRHPPGNEIYRKDGVSVFEVDGYCSRIYCQNICLLAKLFLDHKTLYYDVEPFLFYVVTRNDSSGCHFVGYFSKEKYSAQKYNLSCIMTLPSYQRQGFGRFLIDFSFLLSRKEGMTGTPERPLSDLGRFSYKSYWRSAICEYLYKNISPDKTKRLTLRGIARGTGISVYDVMETLQSLNILQRIDSQMVIVLNMTMLKSHWTRAKNDAKRIWLDETKLSWLPIAHSPSKEYGERSSHVLCSPFTSPIRQTTVRRSRGNIMQNSNSGGGMQGSKTNNFFREKNIKNGKTILRRQRYGDNTSDEDKRAVMSFKTTCRDGKQNRRIWRKTSGDDSDDDDVKLQKEARKNVRLAEMSQKKISKRSTTNRRFRKSGTKKAVAIEPYTYPSSSNSDSSDLSDVSSDVRKSGKACKPSHRKHISRSHFRRRKQRNITNVESIELNNVNDHDTPDSKRVPVKTVNSNCHKLHLYHVSSSADSIGSEGSSDDSLLILKRRKITNSTKPLFSSCANSPEPLGNGHKLSMSQEPGSEIPDCDKLIAANVQQSNKNEKSLELSVDNEDELPPTLEADGVDGRDKLVKEWDNPDRSCCSGSSFPNGMPLLRVNIAGNDSAYEGEDEDVPPRLSPNFAMVESSDTNSPKELEPIPSLCQTLPNKSAPDLLAVSSPSKPCDTVSNNSTSRITSVTNTICEMVNLGGDAGSEGESEAEQKELGGGHSNHRKNGKSEALPLRLETSALDRPPKAPAMLSLPNEEHDMGHTDEKSEIASIGKDSSVETVEQAVFQSSNNCRQPNSILNQSPILPPSSIHSDLSSQSFVSPPCSLQKRNTSDGSCRTPLSQIEASPGEVFIGSVDRNSVRSNPSTPHHLSTQSHPSSEMMFCTTTAGDMCLTMMAETPVMANNTKSMVKPSTPTVLPSATTQHHHSHRRGSKKDQSRTSKTVSNSQRAQMFMPPAPLPPYVIAASSAGQSFMGPSQVTHSQTGSYYAGGYANSRHSAYFDSQFHPNALSTATASATYPASSVSYPSHLGGIGKTYPMGAAVQSGFSYSYPRGMHQTGANMGLSSGSGTIGPATPQQMIGVQCPELPNTGQANAAASWRYPAPPAAFSGHFMDAFGGGMPSAAGGTQFALPNQLYYQHGYHPYLMPMMRND</sequence>
<evidence type="ECO:0000256" key="5">
    <source>
        <dbReference type="ARBA" id="ARBA00022723"/>
    </source>
</evidence>
<evidence type="ECO:0000256" key="1">
    <source>
        <dbReference type="ARBA" id="ARBA00004123"/>
    </source>
</evidence>
<feature type="compositionally biased region" description="Basic and acidic residues" evidence="12">
    <location>
        <begin position="129"/>
        <end position="138"/>
    </location>
</feature>
<dbReference type="GO" id="GO:0003682">
    <property type="term" value="F:chromatin binding"/>
    <property type="evidence" value="ECO:0007669"/>
    <property type="project" value="TreeGrafter"/>
</dbReference>
<dbReference type="InterPro" id="IPR016181">
    <property type="entry name" value="Acyl_CoA_acyltransferase"/>
</dbReference>
<comment type="caution">
    <text evidence="14">The sequence shown here is derived from an EMBL/GenBank/DDBJ whole genome shotgun (WGS) entry which is preliminary data.</text>
</comment>
<feature type="compositionally biased region" description="Polar residues" evidence="12">
    <location>
        <begin position="186"/>
        <end position="207"/>
    </location>
</feature>
<feature type="region of interest" description="Disordered" evidence="12">
    <location>
        <begin position="114"/>
        <end position="154"/>
    </location>
</feature>
<feature type="compositionally biased region" description="Basic residues" evidence="12">
    <location>
        <begin position="886"/>
        <end position="902"/>
    </location>
</feature>
<dbReference type="Gene3D" id="3.40.630.30">
    <property type="match status" value="1"/>
</dbReference>
<feature type="region of interest" description="Disordered" evidence="12">
    <location>
        <begin position="182"/>
        <end position="211"/>
    </location>
</feature>
<evidence type="ECO:0000313" key="14">
    <source>
        <dbReference type="EMBL" id="CAG9532300.1"/>
    </source>
</evidence>
<feature type="region of interest" description="Disordered" evidence="12">
    <location>
        <begin position="263"/>
        <end position="317"/>
    </location>
</feature>
<evidence type="ECO:0000256" key="2">
    <source>
        <dbReference type="ARBA" id="ARBA00010107"/>
    </source>
</evidence>
<dbReference type="GO" id="GO:0005634">
    <property type="term" value="C:nucleus"/>
    <property type="evidence" value="ECO:0007669"/>
    <property type="project" value="UniProtKB-SubCell"/>
</dbReference>
<dbReference type="PROSITE" id="PS51726">
    <property type="entry name" value="MYST_HAT"/>
    <property type="match status" value="1"/>
</dbReference>
<feature type="region of interest" description="Disordered" evidence="12">
    <location>
        <begin position="1029"/>
        <end position="1056"/>
    </location>
</feature>
<keyword evidence="4" id="KW-0808">Transferase</keyword>
<keyword evidence="8" id="KW-0156">Chromatin regulator</keyword>
<feature type="compositionally biased region" description="Polar residues" evidence="12">
    <location>
        <begin position="307"/>
        <end position="317"/>
    </location>
</feature>
<evidence type="ECO:0000256" key="10">
    <source>
        <dbReference type="ARBA" id="ARBA00023242"/>
    </source>
</evidence>
<dbReference type="InterPro" id="IPR036388">
    <property type="entry name" value="WH-like_DNA-bd_sf"/>
</dbReference>
<feature type="compositionally biased region" description="Polar residues" evidence="12">
    <location>
        <begin position="1347"/>
        <end position="1358"/>
    </location>
</feature>
<dbReference type="EMBL" id="CAKAEH010000943">
    <property type="protein sequence ID" value="CAG9532300.1"/>
    <property type="molecule type" value="Genomic_DNA"/>
</dbReference>
<feature type="compositionally biased region" description="Basic residues" evidence="12">
    <location>
        <begin position="293"/>
        <end position="306"/>
    </location>
</feature>
<keyword evidence="5" id="KW-0479">Metal-binding</keyword>
<feature type="compositionally biased region" description="Polar residues" evidence="12">
    <location>
        <begin position="270"/>
        <end position="288"/>
    </location>
</feature>
<dbReference type="SUPFAM" id="SSF55729">
    <property type="entry name" value="Acyl-CoA N-acyltransferases (Nat)"/>
    <property type="match status" value="1"/>
</dbReference>
<keyword evidence="6" id="KW-0863">Zinc-finger</keyword>
<dbReference type="FunFam" id="3.30.60.60:FF:000001">
    <property type="entry name" value="Histone acetyltransferase"/>
    <property type="match status" value="1"/>
</dbReference>
<proteinExistence type="inferred from homology"/>
<feature type="region of interest" description="Disordered" evidence="12">
    <location>
        <begin position="1075"/>
        <end position="1096"/>
    </location>
</feature>
<feature type="region of interest" description="Disordered" evidence="12">
    <location>
        <begin position="1220"/>
        <end position="1358"/>
    </location>
</feature>
<name>A0A8J2Q976_9BILA</name>
<dbReference type="Pfam" id="PF17772">
    <property type="entry name" value="zf-MYST"/>
    <property type="match status" value="1"/>
</dbReference>
<accession>A0A8J2Q976</accession>
<dbReference type="InterPro" id="IPR040706">
    <property type="entry name" value="Zf-MYST"/>
</dbReference>
<comment type="similarity">
    <text evidence="2">Belongs to the MYST (SAS/MOZ) family.</text>
</comment>
<reference evidence="14" key="1">
    <citation type="submission" date="2021-09" db="EMBL/GenBank/DDBJ databases">
        <authorList>
            <consortium name="Pathogen Informatics"/>
        </authorList>
    </citation>
    <scope>NUCLEOTIDE SEQUENCE</scope>
</reference>
<dbReference type="InterPro" id="IPR002717">
    <property type="entry name" value="HAT_MYST-type"/>
</dbReference>
<dbReference type="PANTHER" id="PTHR10615:SF217">
    <property type="entry name" value="HISTONE ACETYLTRANSFERASE"/>
    <property type="match status" value="1"/>
</dbReference>
<feature type="compositionally biased region" description="Polar residues" evidence="12">
    <location>
        <begin position="118"/>
        <end position="128"/>
    </location>
</feature>
<comment type="subcellular location">
    <subcellularLocation>
        <location evidence="1">Nucleus</location>
    </subcellularLocation>
</comment>
<gene>
    <name evidence="14" type="ORF">CJOHNSTONI_LOCUS2619</name>
</gene>
<feature type="compositionally biased region" description="Basic residues" evidence="12">
    <location>
        <begin position="139"/>
        <end position="150"/>
    </location>
</feature>
<dbReference type="Gene3D" id="1.10.10.10">
    <property type="entry name" value="Winged helix-like DNA-binding domain superfamily/Winged helix DNA-binding domain"/>
    <property type="match status" value="1"/>
</dbReference>
<feature type="domain" description="MYST-type HAT" evidence="13">
    <location>
        <begin position="474"/>
        <end position="752"/>
    </location>
</feature>
<dbReference type="OrthoDB" id="787137at2759"/>
<dbReference type="PANTHER" id="PTHR10615">
    <property type="entry name" value="HISTONE ACETYLTRANSFERASE"/>
    <property type="match status" value="1"/>
</dbReference>
<dbReference type="EC" id="2.3.1.48" evidence="3"/>
<dbReference type="Proteomes" id="UP000746747">
    <property type="component" value="Unassembled WGS sequence"/>
</dbReference>
<evidence type="ECO:0000256" key="3">
    <source>
        <dbReference type="ARBA" id="ARBA00013184"/>
    </source>
</evidence>
<feature type="compositionally biased region" description="Polar residues" evidence="12">
    <location>
        <begin position="1305"/>
        <end position="1340"/>
    </location>
</feature>
<keyword evidence="15" id="KW-1185">Reference proteome</keyword>
<evidence type="ECO:0000259" key="13">
    <source>
        <dbReference type="PROSITE" id="PS51726"/>
    </source>
</evidence>
<feature type="region of interest" description="Disordered" evidence="12">
    <location>
        <begin position="1425"/>
        <end position="1473"/>
    </location>
</feature>
<feature type="region of interest" description="Disordered" evidence="12">
    <location>
        <begin position="840"/>
        <end position="867"/>
    </location>
</feature>
<feature type="compositionally biased region" description="Basic residues" evidence="12">
    <location>
        <begin position="1443"/>
        <end position="1452"/>
    </location>
</feature>
<evidence type="ECO:0000256" key="11">
    <source>
        <dbReference type="PIRSR" id="PIRSR602717-51"/>
    </source>
</evidence>
<keyword evidence="7" id="KW-0862">Zinc</keyword>
<feature type="region of interest" description="Disordered" evidence="12">
    <location>
        <begin position="881"/>
        <end position="952"/>
    </location>
</feature>
<feature type="active site" description="Proton donor/acceptor" evidence="11">
    <location>
        <position position="650"/>
    </location>
</feature>
<dbReference type="GO" id="GO:0070776">
    <property type="term" value="C:MOZ/MORF histone acetyltransferase complex"/>
    <property type="evidence" value="ECO:0007669"/>
    <property type="project" value="TreeGrafter"/>
</dbReference>
<dbReference type="InterPro" id="IPR050603">
    <property type="entry name" value="MYST_HAT"/>
</dbReference>
<feature type="compositionally biased region" description="Basic and acidic residues" evidence="12">
    <location>
        <begin position="1275"/>
        <end position="1288"/>
    </location>
</feature>
<feature type="compositionally biased region" description="Low complexity" evidence="12">
    <location>
        <begin position="915"/>
        <end position="928"/>
    </location>
</feature>
<evidence type="ECO:0000256" key="9">
    <source>
        <dbReference type="ARBA" id="ARBA00022990"/>
    </source>
</evidence>
<evidence type="ECO:0000256" key="7">
    <source>
        <dbReference type="ARBA" id="ARBA00022833"/>
    </source>
</evidence>
<evidence type="ECO:0000313" key="15">
    <source>
        <dbReference type="Proteomes" id="UP000746747"/>
    </source>
</evidence>
<keyword evidence="9" id="KW-0007">Acetylation</keyword>
<dbReference type="Gene3D" id="3.30.60.60">
    <property type="entry name" value="N-acetyl transferase-like"/>
    <property type="match status" value="1"/>
</dbReference>
<feature type="compositionally biased region" description="Basic residues" evidence="12">
    <location>
        <begin position="934"/>
        <end position="952"/>
    </location>
</feature>
<feature type="compositionally biased region" description="Polar residues" evidence="12">
    <location>
        <begin position="1425"/>
        <end position="1442"/>
    </location>
</feature>
<dbReference type="GO" id="GO:0008270">
    <property type="term" value="F:zinc ion binding"/>
    <property type="evidence" value="ECO:0007669"/>
    <property type="project" value="UniProtKB-KW"/>
</dbReference>
<evidence type="ECO:0000256" key="12">
    <source>
        <dbReference type="SAM" id="MobiDB-lite"/>
    </source>
</evidence>
<dbReference type="GO" id="GO:0010484">
    <property type="term" value="F:histone H3 acetyltransferase activity"/>
    <property type="evidence" value="ECO:0007669"/>
    <property type="project" value="TreeGrafter"/>
</dbReference>
<protein>
    <recommendedName>
        <fullName evidence="3">histone acetyltransferase</fullName>
        <ecNumber evidence="3">2.3.1.48</ecNumber>
    </recommendedName>
</protein>
<dbReference type="Pfam" id="PF01853">
    <property type="entry name" value="MOZ_SAS"/>
    <property type="match status" value="1"/>
</dbReference>
<feature type="region of interest" description="Disordered" evidence="12">
    <location>
        <begin position="1376"/>
        <end position="1397"/>
    </location>
</feature>
<dbReference type="GO" id="GO:0040029">
    <property type="term" value="P:epigenetic regulation of gene expression"/>
    <property type="evidence" value="ECO:0007669"/>
    <property type="project" value="UniProtKB-ARBA"/>
</dbReference>
<evidence type="ECO:0000256" key="8">
    <source>
        <dbReference type="ARBA" id="ARBA00022853"/>
    </source>
</evidence>